<dbReference type="PROSITE" id="PS01124">
    <property type="entry name" value="HTH_ARAC_FAMILY_2"/>
    <property type="match status" value="1"/>
</dbReference>
<keyword evidence="2" id="KW-0238">DNA-binding</keyword>
<evidence type="ECO:0000313" key="6">
    <source>
        <dbReference type="Proteomes" id="UP001143543"/>
    </source>
</evidence>
<dbReference type="SMART" id="SM00342">
    <property type="entry name" value="HTH_ARAC"/>
    <property type="match status" value="1"/>
</dbReference>
<dbReference type="InterPro" id="IPR037923">
    <property type="entry name" value="HTH-like"/>
</dbReference>
<protein>
    <submittedName>
        <fullName evidence="5">AraC family transcriptional regulator</fullName>
    </submittedName>
</protein>
<name>A0ABQ5MJ52_9FLAO</name>
<gene>
    <name evidence="5" type="ORF">Y10_18100</name>
</gene>
<dbReference type="SUPFAM" id="SSF46689">
    <property type="entry name" value="Homeodomain-like"/>
    <property type="match status" value="1"/>
</dbReference>
<evidence type="ECO:0000256" key="1">
    <source>
        <dbReference type="ARBA" id="ARBA00023015"/>
    </source>
</evidence>
<dbReference type="InterPro" id="IPR009057">
    <property type="entry name" value="Homeodomain-like_sf"/>
</dbReference>
<dbReference type="InterPro" id="IPR014710">
    <property type="entry name" value="RmlC-like_jellyroll"/>
</dbReference>
<proteinExistence type="predicted"/>
<dbReference type="InterPro" id="IPR003313">
    <property type="entry name" value="AraC-bd"/>
</dbReference>
<keyword evidence="1" id="KW-0805">Transcription regulation</keyword>
<keyword evidence="6" id="KW-1185">Reference proteome</keyword>
<dbReference type="Gene3D" id="1.10.10.60">
    <property type="entry name" value="Homeodomain-like"/>
    <property type="match status" value="1"/>
</dbReference>
<evidence type="ECO:0000256" key="2">
    <source>
        <dbReference type="ARBA" id="ARBA00023125"/>
    </source>
</evidence>
<dbReference type="RefSeq" id="WP_281765077.1">
    <property type="nucleotide sequence ID" value="NZ_BRVO01000002.1"/>
</dbReference>
<dbReference type="EMBL" id="BRVO01000002">
    <property type="protein sequence ID" value="GLB49442.1"/>
    <property type="molecule type" value="Genomic_DNA"/>
</dbReference>
<dbReference type="PRINTS" id="PR00032">
    <property type="entry name" value="HTHARAC"/>
</dbReference>
<dbReference type="PANTHER" id="PTHR43280">
    <property type="entry name" value="ARAC-FAMILY TRANSCRIPTIONAL REGULATOR"/>
    <property type="match status" value="1"/>
</dbReference>
<organism evidence="5 6">
    <name type="scientific">Neptunitalea lumnitzerae</name>
    <dbReference type="NCBI Taxonomy" id="2965509"/>
    <lineage>
        <taxon>Bacteria</taxon>
        <taxon>Pseudomonadati</taxon>
        <taxon>Bacteroidota</taxon>
        <taxon>Flavobacteriia</taxon>
        <taxon>Flavobacteriales</taxon>
        <taxon>Flavobacteriaceae</taxon>
        <taxon>Neptunitalea</taxon>
    </lineage>
</organism>
<sequence>MASNHSQIIQYHLHEENLTELQFEIHSLEDYICEHQTKMTKPHSHTYYQILWFEKGAGKHYVDFKEYEVVENTLFFITKNQIHYFDKNPLYNGVVMVFNDVFLADSENYMESFLRDTIFNNFESDPRFQISKREVDTFHRITELMRMEFQEKDDFTRKEYLRHLLNLVLITLQRIGKRNHDVSLPMQHQSHMVLVKFKQLLEKHYKEKHLVQQYAVMLDISVKTLSNVTKVLTQRSPLALINERIVLEAKRLLSYSGMSISEIAFDVGFEDPSYFAKFFKRQSGILPNEFRRLHS</sequence>
<feature type="domain" description="HTH araC/xylS-type" evidence="4">
    <location>
        <begin position="195"/>
        <end position="293"/>
    </location>
</feature>
<keyword evidence="3" id="KW-0804">Transcription</keyword>
<dbReference type="PANTHER" id="PTHR43280:SF32">
    <property type="entry name" value="TRANSCRIPTIONAL REGULATORY PROTEIN"/>
    <property type="match status" value="1"/>
</dbReference>
<dbReference type="Gene3D" id="2.60.120.10">
    <property type="entry name" value="Jelly Rolls"/>
    <property type="match status" value="1"/>
</dbReference>
<dbReference type="Proteomes" id="UP001143543">
    <property type="component" value="Unassembled WGS sequence"/>
</dbReference>
<evidence type="ECO:0000259" key="4">
    <source>
        <dbReference type="PROSITE" id="PS01124"/>
    </source>
</evidence>
<evidence type="ECO:0000313" key="5">
    <source>
        <dbReference type="EMBL" id="GLB49442.1"/>
    </source>
</evidence>
<dbReference type="Pfam" id="PF12833">
    <property type="entry name" value="HTH_18"/>
    <property type="match status" value="1"/>
</dbReference>
<dbReference type="SUPFAM" id="SSF51215">
    <property type="entry name" value="Regulatory protein AraC"/>
    <property type="match status" value="1"/>
</dbReference>
<dbReference type="InterPro" id="IPR020449">
    <property type="entry name" value="Tscrpt_reg_AraC-type_HTH"/>
</dbReference>
<evidence type="ECO:0000256" key="3">
    <source>
        <dbReference type="ARBA" id="ARBA00023163"/>
    </source>
</evidence>
<reference evidence="5" key="1">
    <citation type="submission" date="2022-07" db="EMBL/GenBank/DDBJ databases">
        <title>Taxonomy of Novel Oxalotrophic and Methylotrophic Bacteria.</title>
        <authorList>
            <person name="Sahin N."/>
            <person name="Tani A."/>
        </authorList>
    </citation>
    <scope>NUCLEOTIDE SEQUENCE</scope>
    <source>
        <strain evidence="5">Y10</strain>
    </source>
</reference>
<accession>A0ABQ5MJ52</accession>
<comment type="caution">
    <text evidence="5">The sequence shown here is derived from an EMBL/GenBank/DDBJ whole genome shotgun (WGS) entry which is preliminary data.</text>
</comment>
<dbReference type="Pfam" id="PF02311">
    <property type="entry name" value="AraC_binding"/>
    <property type="match status" value="1"/>
</dbReference>
<dbReference type="InterPro" id="IPR018060">
    <property type="entry name" value="HTH_AraC"/>
</dbReference>